<evidence type="ECO:0000256" key="1">
    <source>
        <dbReference type="ARBA" id="ARBA00004651"/>
    </source>
</evidence>
<dbReference type="PANTHER" id="PTHR23514">
    <property type="entry name" value="BYPASS OF STOP CODON PROTEIN 6"/>
    <property type="match status" value="1"/>
</dbReference>
<evidence type="ECO:0000256" key="6">
    <source>
        <dbReference type="ARBA" id="ARBA00023136"/>
    </source>
</evidence>
<name>A0A9W4L8G2_9BACI</name>
<keyword evidence="6 7" id="KW-0472">Membrane</keyword>
<feature type="transmembrane region" description="Helical" evidence="7">
    <location>
        <begin position="51"/>
        <end position="70"/>
    </location>
</feature>
<evidence type="ECO:0000256" key="3">
    <source>
        <dbReference type="ARBA" id="ARBA00022448"/>
    </source>
</evidence>
<organism evidence="9 10">
    <name type="scientific">Peribacillus simplex</name>
    <dbReference type="NCBI Taxonomy" id="1478"/>
    <lineage>
        <taxon>Bacteria</taxon>
        <taxon>Bacillati</taxon>
        <taxon>Bacillota</taxon>
        <taxon>Bacilli</taxon>
        <taxon>Bacillales</taxon>
        <taxon>Bacillaceae</taxon>
        <taxon>Peribacillus</taxon>
    </lineage>
</organism>
<dbReference type="InterPro" id="IPR036259">
    <property type="entry name" value="MFS_trans_sf"/>
</dbReference>
<comment type="similarity">
    <text evidence="2">Belongs to the major facilitator superfamily.</text>
</comment>
<comment type="caution">
    <text evidence="9">The sequence shown here is derived from an EMBL/GenBank/DDBJ whole genome shotgun (WGS) entry which is preliminary data.</text>
</comment>
<evidence type="ECO:0000256" key="7">
    <source>
        <dbReference type="SAM" id="Phobius"/>
    </source>
</evidence>
<dbReference type="AlphaFoldDB" id="A0A9W4L8G2"/>
<dbReference type="Proteomes" id="UP000789326">
    <property type="component" value="Unassembled WGS sequence"/>
</dbReference>
<feature type="transmembrane region" description="Helical" evidence="7">
    <location>
        <begin position="311"/>
        <end position="332"/>
    </location>
</feature>
<keyword evidence="4 7" id="KW-0812">Transmembrane</keyword>
<dbReference type="InterPro" id="IPR011701">
    <property type="entry name" value="MFS"/>
</dbReference>
<dbReference type="InterPro" id="IPR020846">
    <property type="entry name" value="MFS_dom"/>
</dbReference>
<evidence type="ECO:0000259" key="8">
    <source>
        <dbReference type="PROSITE" id="PS50850"/>
    </source>
</evidence>
<evidence type="ECO:0000313" key="10">
    <source>
        <dbReference type="Proteomes" id="UP000789326"/>
    </source>
</evidence>
<feature type="transmembrane region" description="Helical" evidence="7">
    <location>
        <begin position="372"/>
        <end position="395"/>
    </location>
</feature>
<dbReference type="InterPro" id="IPR005829">
    <property type="entry name" value="Sugar_transporter_CS"/>
</dbReference>
<sequence>MIYYRGVIMKNQYYKAASGMYINYFLLGMVNIILASNMPSLTEQWDTDSTGISYLIAAIGIGRLLTYGLSGVLSDKFGRKPLIIVSSVIMGVFLIGIPFSPTYEMAFVFALLAGISNSAMDAGTYPALTEMFPESAGSASVMVKAFGSLGATILPFLILFLSRNQLFYGFAFLLPAVIYFMNMFFMLSASFPKSKSDAVSQEEGLHMNRFITEPKFWSEGVALIIIGFTSTALFTVSQIWLPSFGQEVAGMSSSGAIKLLSYYSVGSLISVLLLAILLNKWIKPVTVILLYPMITLLTVIIILTIHSPFVLSISSFFLGASTAGIFQLTIAIMTELFWRKKGTVTGIVATASSLASVILPIATGLIAKSGDISHIFLFDCFIATIGILAAAFIYYRYKKLTQHQTIFNHG</sequence>
<dbReference type="PANTHER" id="PTHR23514:SF3">
    <property type="entry name" value="BYPASS OF STOP CODON PROTEIN 6"/>
    <property type="match status" value="1"/>
</dbReference>
<gene>
    <name evidence="9" type="primary">ydiN</name>
    <name evidence="9" type="ORF">SRABI133_04974</name>
</gene>
<feature type="domain" description="Major facilitator superfamily (MFS) profile" evidence="8">
    <location>
        <begin position="16"/>
        <end position="398"/>
    </location>
</feature>
<accession>A0A9W4L8G2</accession>
<evidence type="ECO:0000256" key="5">
    <source>
        <dbReference type="ARBA" id="ARBA00022989"/>
    </source>
</evidence>
<dbReference type="GO" id="GO:0022857">
    <property type="term" value="F:transmembrane transporter activity"/>
    <property type="evidence" value="ECO:0007669"/>
    <property type="project" value="InterPro"/>
</dbReference>
<feature type="transmembrane region" description="Helical" evidence="7">
    <location>
        <begin position="260"/>
        <end position="278"/>
    </location>
</feature>
<evidence type="ECO:0000313" key="9">
    <source>
        <dbReference type="EMBL" id="CAH0311874.1"/>
    </source>
</evidence>
<dbReference type="Gene3D" id="1.20.1250.20">
    <property type="entry name" value="MFS general substrate transporter like domains"/>
    <property type="match status" value="2"/>
</dbReference>
<dbReference type="EMBL" id="CAKKMG010000141">
    <property type="protein sequence ID" value="CAH0311874.1"/>
    <property type="molecule type" value="Genomic_DNA"/>
</dbReference>
<dbReference type="PROSITE" id="PS00216">
    <property type="entry name" value="SUGAR_TRANSPORT_1"/>
    <property type="match status" value="1"/>
</dbReference>
<keyword evidence="3" id="KW-0813">Transport</keyword>
<feature type="transmembrane region" description="Helical" evidence="7">
    <location>
        <begin position="344"/>
        <end position="366"/>
    </location>
</feature>
<evidence type="ECO:0000256" key="2">
    <source>
        <dbReference type="ARBA" id="ARBA00008335"/>
    </source>
</evidence>
<feature type="transmembrane region" description="Helical" evidence="7">
    <location>
        <begin position="82"/>
        <end position="100"/>
    </location>
</feature>
<reference evidence="9" key="1">
    <citation type="submission" date="2021-11" db="EMBL/GenBank/DDBJ databases">
        <authorList>
            <person name="Bulgarelli D."/>
        </authorList>
    </citation>
    <scope>NUCLEOTIDE SEQUENCE</scope>
    <source>
        <strain evidence="9">Bi133</strain>
    </source>
</reference>
<keyword evidence="5 7" id="KW-1133">Transmembrane helix</keyword>
<protein>
    <submittedName>
        <fullName evidence="9">Inner membrane transport protein YdiN</fullName>
    </submittedName>
</protein>
<dbReference type="PROSITE" id="PS50850">
    <property type="entry name" value="MFS"/>
    <property type="match status" value="1"/>
</dbReference>
<dbReference type="SUPFAM" id="SSF103473">
    <property type="entry name" value="MFS general substrate transporter"/>
    <property type="match status" value="1"/>
</dbReference>
<feature type="transmembrane region" description="Helical" evidence="7">
    <location>
        <begin position="167"/>
        <end position="187"/>
    </location>
</feature>
<feature type="transmembrane region" description="Helical" evidence="7">
    <location>
        <begin position="141"/>
        <end position="161"/>
    </location>
</feature>
<dbReference type="InterPro" id="IPR051788">
    <property type="entry name" value="MFS_Transporter"/>
</dbReference>
<feature type="transmembrane region" description="Helical" evidence="7">
    <location>
        <begin position="21"/>
        <end position="39"/>
    </location>
</feature>
<evidence type="ECO:0000256" key="4">
    <source>
        <dbReference type="ARBA" id="ARBA00022692"/>
    </source>
</evidence>
<feature type="transmembrane region" description="Helical" evidence="7">
    <location>
        <begin position="285"/>
        <end position="305"/>
    </location>
</feature>
<dbReference type="GO" id="GO:0005886">
    <property type="term" value="C:plasma membrane"/>
    <property type="evidence" value="ECO:0007669"/>
    <property type="project" value="UniProtKB-SubCell"/>
</dbReference>
<comment type="subcellular location">
    <subcellularLocation>
        <location evidence="1">Cell membrane</location>
        <topology evidence="1">Multi-pass membrane protein</topology>
    </subcellularLocation>
</comment>
<proteinExistence type="inferred from homology"/>
<dbReference type="Pfam" id="PF07690">
    <property type="entry name" value="MFS_1"/>
    <property type="match status" value="1"/>
</dbReference>